<protein>
    <recommendedName>
        <fullName evidence="3">cellulase</fullName>
        <ecNumber evidence="3">3.2.1.4</ecNumber>
    </recommendedName>
</protein>
<dbReference type="GO" id="GO:0008810">
    <property type="term" value="F:cellulase activity"/>
    <property type="evidence" value="ECO:0007669"/>
    <property type="project" value="UniProtKB-EC"/>
</dbReference>
<dbReference type="EMBL" id="SGWZ01000001">
    <property type="protein sequence ID" value="RZS73046.1"/>
    <property type="molecule type" value="Genomic_DNA"/>
</dbReference>
<proteinExistence type="inferred from homology"/>
<evidence type="ECO:0000256" key="7">
    <source>
        <dbReference type="ARBA" id="ARBA00023326"/>
    </source>
</evidence>
<accession>A0A4Q7N0F3</accession>
<dbReference type="AlphaFoldDB" id="A0A4Q7N0F3"/>
<dbReference type="Pfam" id="PF01270">
    <property type="entry name" value="Glyco_hydro_8"/>
    <property type="match status" value="1"/>
</dbReference>
<dbReference type="EC" id="3.2.1.4" evidence="3"/>
<evidence type="ECO:0000256" key="3">
    <source>
        <dbReference type="ARBA" id="ARBA00012601"/>
    </source>
</evidence>
<keyword evidence="6" id="KW-0326">Glycosidase</keyword>
<comment type="catalytic activity">
    <reaction evidence="1">
        <text>Endohydrolysis of (1-&gt;4)-beta-D-glucosidic linkages in cellulose, lichenin and cereal beta-D-glucans.</text>
        <dbReference type="EC" id="3.2.1.4"/>
    </reaction>
</comment>
<dbReference type="InterPro" id="IPR008928">
    <property type="entry name" value="6-hairpin_glycosidase_sf"/>
</dbReference>
<evidence type="ECO:0000313" key="9">
    <source>
        <dbReference type="Proteomes" id="UP000292039"/>
    </source>
</evidence>
<reference evidence="8 9" key="1">
    <citation type="submission" date="2019-02" db="EMBL/GenBank/DDBJ databases">
        <title>Genomic Encyclopedia of Type Strains, Phase IV (KMG-IV): sequencing the most valuable type-strain genomes for metagenomic binning, comparative biology and taxonomic classification.</title>
        <authorList>
            <person name="Goeker M."/>
        </authorList>
    </citation>
    <scope>NUCLEOTIDE SEQUENCE [LARGE SCALE GENOMIC DNA]</scope>
    <source>
        <strain evidence="8 9">DSM 16618</strain>
    </source>
</reference>
<dbReference type="PRINTS" id="PR00735">
    <property type="entry name" value="GLHYDRLASE8"/>
</dbReference>
<dbReference type="GeneID" id="99728244"/>
<keyword evidence="7" id="KW-0624">Polysaccharide degradation</keyword>
<dbReference type="Proteomes" id="UP000292039">
    <property type="component" value="Unassembled WGS sequence"/>
</dbReference>
<gene>
    <name evidence="8" type="ORF">EV679_0230</name>
</gene>
<evidence type="ECO:0000256" key="5">
    <source>
        <dbReference type="ARBA" id="ARBA00023001"/>
    </source>
</evidence>
<evidence type="ECO:0000256" key="2">
    <source>
        <dbReference type="ARBA" id="ARBA00009209"/>
    </source>
</evidence>
<evidence type="ECO:0000256" key="6">
    <source>
        <dbReference type="ARBA" id="ARBA00023295"/>
    </source>
</evidence>
<comment type="caution">
    <text evidence="8">The sequence shown here is derived from an EMBL/GenBank/DDBJ whole genome shotgun (WGS) entry which is preliminary data.</text>
</comment>
<dbReference type="InterPro" id="IPR002037">
    <property type="entry name" value="Glyco_hydro_8"/>
</dbReference>
<dbReference type="SUPFAM" id="SSF48208">
    <property type="entry name" value="Six-hairpin glycosidases"/>
    <property type="match status" value="1"/>
</dbReference>
<evidence type="ECO:0000256" key="1">
    <source>
        <dbReference type="ARBA" id="ARBA00000966"/>
    </source>
</evidence>
<dbReference type="InterPro" id="IPR012341">
    <property type="entry name" value="6hp_glycosidase-like_sf"/>
</dbReference>
<keyword evidence="4" id="KW-0378">Hydrolase</keyword>
<dbReference type="GO" id="GO:0030245">
    <property type="term" value="P:cellulose catabolic process"/>
    <property type="evidence" value="ECO:0007669"/>
    <property type="project" value="UniProtKB-KW"/>
</dbReference>
<evidence type="ECO:0000313" key="8">
    <source>
        <dbReference type="EMBL" id="RZS73046.1"/>
    </source>
</evidence>
<organism evidence="8 9">
    <name type="scientific">Kerstersia gyiorum</name>
    <dbReference type="NCBI Taxonomy" id="206506"/>
    <lineage>
        <taxon>Bacteria</taxon>
        <taxon>Pseudomonadati</taxon>
        <taxon>Pseudomonadota</taxon>
        <taxon>Betaproteobacteria</taxon>
        <taxon>Burkholderiales</taxon>
        <taxon>Alcaligenaceae</taxon>
        <taxon>Kerstersia</taxon>
    </lineage>
</organism>
<name>A0A4Q7N0F3_9BURK</name>
<dbReference type="Gene3D" id="1.50.10.10">
    <property type="match status" value="1"/>
</dbReference>
<keyword evidence="5" id="KW-0136">Cellulose degradation</keyword>
<dbReference type="NCBIfam" id="NF008305">
    <property type="entry name" value="PRK11097.1"/>
    <property type="match status" value="1"/>
</dbReference>
<keyword evidence="7" id="KW-0119">Carbohydrate metabolism</keyword>
<dbReference type="InterPro" id="IPR006311">
    <property type="entry name" value="TAT_signal"/>
</dbReference>
<dbReference type="PROSITE" id="PS51318">
    <property type="entry name" value="TAT"/>
    <property type="match status" value="1"/>
</dbReference>
<sequence length="414" mass="45574">MSAGHRVGRALAGAIGQDGSPATAGTGRRHFLGQGLVLAALPWLAMPPAARAQAAAGAGWPLWQHFAETFVQADGRVVDFSVPQMHSTSEGQSYGMFFALVAGDQARFDAIWNWSVANLFEGGVDERLPAWQWGRREDGTWGILDPNSASDADLWFAYALLEAARLWRRPALRKPAEQLLANVRKKEVATLPGLGEMLLPGPTGFAYPEQGVWRLNPSYLMLPQLRRLAGADPTGPWRGIANNSMTLLRQCCRQGFIADWVAYQASAPDGGMFILDPYKGDLGSYDAIRCYMWAGMTSPRDPFFQEALDALGGMRRVLASREWPPEQVRALTGEVSGDGPVGFSAALLPYLRAFKDEPAYQRQWQRVQQQIPQADGTPANFPPYYDMVLALFALGWVDQRYHFSADGTLVLARK</sequence>
<dbReference type="RefSeq" id="WP_130486343.1">
    <property type="nucleotide sequence ID" value="NZ_CBCSEB010000003.1"/>
</dbReference>
<evidence type="ECO:0000256" key="4">
    <source>
        <dbReference type="ARBA" id="ARBA00022801"/>
    </source>
</evidence>
<comment type="similarity">
    <text evidence="2">Belongs to the glycosyl hydrolase 8 (cellulase D) family.</text>
</comment>